<dbReference type="OrthoDB" id="7051771at2"/>
<organism evidence="2 3">
    <name type="scientific">Streptomyces atratus</name>
    <dbReference type="NCBI Taxonomy" id="1893"/>
    <lineage>
        <taxon>Bacteria</taxon>
        <taxon>Bacillati</taxon>
        <taxon>Actinomycetota</taxon>
        <taxon>Actinomycetes</taxon>
        <taxon>Kitasatosporales</taxon>
        <taxon>Streptomycetaceae</taxon>
        <taxon>Streptomyces</taxon>
    </lineage>
</organism>
<evidence type="ECO:0000313" key="2">
    <source>
        <dbReference type="EMBL" id="SFX15018.1"/>
    </source>
</evidence>
<feature type="region of interest" description="Disordered" evidence="1">
    <location>
        <begin position="72"/>
        <end position="144"/>
    </location>
</feature>
<dbReference type="RefSeq" id="WP_072483529.1">
    <property type="nucleotide sequence ID" value="NZ_CP108276.1"/>
</dbReference>
<feature type="compositionally biased region" description="Acidic residues" evidence="1">
    <location>
        <begin position="128"/>
        <end position="144"/>
    </location>
</feature>
<name>A0A1K1UQB1_STRAR</name>
<proteinExistence type="predicted"/>
<sequence>MKAAVDELRQHVADSDGRLAGPISTVQIDDILMVRVPLAGSGTDEVSNAALKTLREDTLPATLGKVEDIDYAVGGRTAFGPSDTDSRTPTDQPAPTASNSPATPGRSPSTSPRPPTQTPKPTPSSTAEPDDLTEADDLAEAGRV</sequence>
<gene>
    <name evidence="2" type="ORF">SAMN02787144_1001678</name>
</gene>
<dbReference type="STRING" id="1893.SAMN02787144_1001678"/>
<evidence type="ECO:0000313" key="3">
    <source>
        <dbReference type="Proteomes" id="UP000181909"/>
    </source>
</evidence>
<dbReference type="Proteomes" id="UP000181909">
    <property type="component" value="Unassembled WGS sequence"/>
</dbReference>
<evidence type="ECO:0000256" key="1">
    <source>
        <dbReference type="SAM" id="MobiDB-lite"/>
    </source>
</evidence>
<dbReference type="EMBL" id="FPJO01000001">
    <property type="protein sequence ID" value="SFX15018.1"/>
    <property type="molecule type" value="Genomic_DNA"/>
</dbReference>
<accession>A0A1K1UQB1</accession>
<feature type="compositionally biased region" description="Pro residues" evidence="1">
    <location>
        <begin position="111"/>
        <end position="122"/>
    </location>
</feature>
<feature type="compositionally biased region" description="Basic and acidic residues" evidence="1">
    <location>
        <begin position="1"/>
        <end position="17"/>
    </location>
</feature>
<feature type="region of interest" description="Disordered" evidence="1">
    <location>
        <begin position="1"/>
        <end position="20"/>
    </location>
</feature>
<reference evidence="2 3" key="1">
    <citation type="submission" date="2016-11" db="EMBL/GenBank/DDBJ databases">
        <authorList>
            <person name="Jaros S."/>
            <person name="Januszkiewicz K."/>
            <person name="Wedrychowicz H."/>
        </authorList>
    </citation>
    <scope>NUCLEOTIDE SEQUENCE [LARGE SCALE GENOMIC DNA]</scope>
    <source>
        <strain evidence="2 3">OK807</strain>
    </source>
</reference>
<protein>
    <submittedName>
        <fullName evidence="2">Uncharacterized protein</fullName>
    </submittedName>
</protein>
<dbReference type="AlphaFoldDB" id="A0A1K1UQB1"/>
<feature type="compositionally biased region" description="Low complexity" evidence="1">
    <location>
        <begin position="93"/>
        <end position="110"/>
    </location>
</feature>